<comment type="caution">
    <text evidence="1">The sequence shown here is derived from an EMBL/GenBank/DDBJ whole genome shotgun (WGS) entry which is preliminary data.</text>
</comment>
<sequence length="39" mass="4288">MAGFYANKIKGFAGQLIKEMLAQRASLKTDARNCSDNPQ</sequence>
<evidence type="ECO:0000313" key="2">
    <source>
        <dbReference type="Proteomes" id="UP000027471"/>
    </source>
</evidence>
<name>A0A074JW59_9RHOB</name>
<organism evidence="1 2">
    <name type="scientific">Thioclava indica</name>
    <dbReference type="NCBI Taxonomy" id="1353528"/>
    <lineage>
        <taxon>Bacteria</taxon>
        <taxon>Pseudomonadati</taxon>
        <taxon>Pseudomonadota</taxon>
        <taxon>Alphaproteobacteria</taxon>
        <taxon>Rhodobacterales</taxon>
        <taxon>Paracoccaceae</taxon>
        <taxon>Thioclava</taxon>
    </lineage>
</organism>
<accession>A0A074JW59</accession>
<evidence type="ECO:0000313" key="1">
    <source>
        <dbReference type="EMBL" id="KEO60704.1"/>
    </source>
</evidence>
<keyword evidence="2" id="KW-1185">Reference proteome</keyword>
<proteinExistence type="predicted"/>
<dbReference type="Proteomes" id="UP000027471">
    <property type="component" value="Unassembled WGS sequence"/>
</dbReference>
<dbReference type="AlphaFoldDB" id="A0A074JW59"/>
<dbReference type="EMBL" id="AUNB01000016">
    <property type="protein sequence ID" value="KEO60704.1"/>
    <property type="molecule type" value="Genomic_DNA"/>
</dbReference>
<gene>
    <name evidence="1" type="ORF">DT23_12745</name>
</gene>
<protein>
    <submittedName>
        <fullName evidence="1">Uncharacterized protein</fullName>
    </submittedName>
</protein>
<reference evidence="1 2" key="1">
    <citation type="journal article" date="2015" name="Antonie Van Leeuwenhoek">
        <title>Thioclava indica sp. nov., isolated from surface seawater of the Indian Ocean.</title>
        <authorList>
            <person name="Liu Y."/>
            <person name="Lai Q."/>
            <person name="Du J."/>
            <person name="Xu H."/>
            <person name="Jiang L."/>
            <person name="Shao Z."/>
        </authorList>
    </citation>
    <scope>NUCLEOTIDE SEQUENCE [LARGE SCALE GENOMIC DNA]</scope>
    <source>
        <strain evidence="1 2">DT23-4</strain>
    </source>
</reference>